<accession>A0A2S2Q5Q6</accession>
<keyword evidence="1" id="KW-1133">Transmembrane helix</keyword>
<sequence length="107" mass="12385">MQLLKIDLKKHRDAKDPLARPHLSQLHLVTAQLGKYVRFARDDTRFLAILVIIDIIIIIIVITVCFCYIYVIAGKRKMLVVQGREYMISTAVSRTRDMVIMHGFESQ</sequence>
<dbReference type="EMBL" id="GGMS01003865">
    <property type="protein sequence ID" value="MBY73068.1"/>
    <property type="molecule type" value="Transcribed_RNA"/>
</dbReference>
<evidence type="ECO:0000256" key="1">
    <source>
        <dbReference type="SAM" id="Phobius"/>
    </source>
</evidence>
<reference evidence="2" key="1">
    <citation type="submission" date="2018-04" db="EMBL/GenBank/DDBJ databases">
        <title>Transcriptome assembly of Sipha flava.</title>
        <authorList>
            <person name="Scully E.D."/>
            <person name="Geib S.M."/>
            <person name="Palmer N.A."/>
            <person name="Koch K."/>
            <person name="Bradshaw J."/>
            <person name="Heng-Moss T."/>
            <person name="Sarath G."/>
        </authorList>
    </citation>
    <scope>NUCLEOTIDE SEQUENCE</scope>
</reference>
<protein>
    <submittedName>
        <fullName evidence="2">Uncharacterized protein</fullName>
    </submittedName>
</protein>
<name>A0A2S2Q5Q6_9HEMI</name>
<keyword evidence="1" id="KW-0472">Membrane</keyword>
<keyword evidence="1" id="KW-0812">Transmembrane</keyword>
<evidence type="ECO:0000313" key="2">
    <source>
        <dbReference type="EMBL" id="MBY73068.1"/>
    </source>
</evidence>
<organism evidence="2">
    <name type="scientific">Sipha flava</name>
    <name type="common">yellow sugarcane aphid</name>
    <dbReference type="NCBI Taxonomy" id="143950"/>
    <lineage>
        <taxon>Eukaryota</taxon>
        <taxon>Metazoa</taxon>
        <taxon>Ecdysozoa</taxon>
        <taxon>Arthropoda</taxon>
        <taxon>Hexapoda</taxon>
        <taxon>Insecta</taxon>
        <taxon>Pterygota</taxon>
        <taxon>Neoptera</taxon>
        <taxon>Paraneoptera</taxon>
        <taxon>Hemiptera</taxon>
        <taxon>Sternorrhyncha</taxon>
        <taxon>Aphidomorpha</taxon>
        <taxon>Aphidoidea</taxon>
        <taxon>Aphididae</taxon>
        <taxon>Sipha</taxon>
    </lineage>
</organism>
<gene>
    <name evidence="2" type="ORF">g.46771</name>
</gene>
<dbReference type="AlphaFoldDB" id="A0A2S2Q5Q6"/>
<feature type="transmembrane region" description="Helical" evidence="1">
    <location>
        <begin position="46"/>
        <end position="71"/>
    </location>
</feature>
<proteinExistence type="predicted"/>